<keyword evidence="5" id="KW-0812">Transmembrane</keyword>
<proteinExistence type="predicted"/>
<evidence type="ECO:0000256" key="3">
    <source>
        <dbReference type="ARBA" id="ARBA00023140"/>
    </source>
</evidence>
<dbReference type="FunCoup" id="A0A2P6NI11">
    <property type="interactions" value="84"/>
</dbReference>
<accession>A0A2P6NI11</accession>
<comment type="subcellular location">
    <subcellularLocation>
        <location evidence="4">Peroxisome membrane</location>
    </subcellularLocation>
</comment>
<dbReference type="Proteomes" id="UP000241769">
    <property type="component" value="Unassembled WGS sequence"/>
</dbReference>
<keyword evidence="1" id="KW-0962">Peroxisome biogenesis</keyword>
<dbReference type="InParanoid" id="A0A2P6NI11"/>
<keyword evidence="2 5" id="KW-0472">Membrane</keyword>
<evidence type="ECO:0000313" key="7">
    <source>
        <dbReference type="Proteomes" id="UP000241769"/>
    </source>
</evidence>
<evidence type="ECO:0008006" key="8">
    <source>
        <dbReference type="Google" id="ProtNLM"/>
    </source>
</evidence>
<dbReference type="PANTHER" id="PTHR12652">
    <property type="entry name" value="PEROXISOMAL BIOGENESIS FACTOR 11"/>
    <property type="match status" value="1"/>
</dbReference>
<dbReference type="AlphaFoldDB" id="A0A2P6NI11"/>
<organism evidence="6 7">
    <name type="scientific">Planoprotostelium fungivorum</name>
    <dbReference type="NCBI Taxonomy" id="1890364"/>
    <lineage>
        <taxon>Eukaryota</taxon>
        <taxon>Amoebozoa</taxon>
        <taxon>Evosea</taxon>
        <taxon>Variosea</taxon>
        <taxon>Cavosteliida</taxon>
        <taxon>Cavosteliaceae</taxon>
        <taxon>Planoprotostelium</taxon>
    </lineage>
</organism>
<keyword evidence="5" id="KW-1133">Transmembrane helix</keyword>
<reference evidence="6 7" key="1">
    <citation type="journal article" date="2018" name="Genome Biol. Evol.">
        <title>Multiple Roots of Fruiting Body Formation in Amoebozoa.</title>
        <authorList>
            <person name="Hillmann F."/>
            <person name="Forbes G."/>
            <person name="Novohradska S."/>
            <person name="Ferling I."/>
            <person name="Riege K."/>
            <person name="Groth M."/>
            <person name="Westermann M."/>
            <person name="Marz M."/>
            <person name="Spaller T."/>
            <person name="Winckler T."/>
            <person name="Schaap P."/>
            <person name="Glockner G."/>
        </authorList>
    </citation>
    <scope>NUCLEOTIDE SEQUENCE [LARGE SCALE GENOMIC DNA]</scope>
    <source>
        <strain evidence="6 7">Jena</strain>
    </source>
</reference>
<feature type="transmembrane region" description="Helical" evidence="5">
    <location>
        <begin position="201"/>
        <end position="222"/>
    </location>
</feature>
<dbReference type="InterPro" id="IPR008733">
    <property type="entry name" value="PEX11"/>
</dbReference>
<keyword evidence="3" id="KW-0576">Peroxisome</keyword>
<dbReference type="Pfam" id="PF05648">
    <property type="entry name" value="PEX11"/>
    <property type="match status" value="1"/>
</dbReference>
<sequence>MSSSQIVAAQDNLNRVVRFMDTTAGRDKIVRLLQYSSRFFGWWLVNNNRLDLAKKFSSIEAHASMARKVFRLFKSIAHLQTAAKTWMQETDTVVSLTTVIQNLSLAIWLYYDHVIWAHKLGLIQRDLAPLSRKSNTFWLIAMLCGIAKATYLIHITQQLAHTTTKADMVESLRKRQSEFSLELVRNLLDLPIPVTSLSPRLAAVFPTGLVGLCGTLSSLIGIHQVWSKIK</sequence>
<feature type="transmembrane region" description="Helical" evidence="5">
    <location>
        <begin position="137"/>
        <end position="155"/>
    </location>
</feature>
<dbReference type="GO" id="GO:0016559">
    <property type="term" value="P:peroxisome fission"/>
    <property type="evidence" value="ECO:0007669"/>
    <property type="project" value="InterPro"/>
</dbReference>
<gene>
    <name evidence="6" type="ORF">PROFUN_09126</name>
</gene>
<dbReference type="GO" id="GO:0005778">
    <property type="term" value="C:peroxisomal membrane"/>
    <property type="evidence" value="ECO:0007669"/>
    <property type="project" value="UniProtKB-SubCell"/>
</dbReference>
<name>A0A2P6NI11_9EUKA</name>
<dbReference type="PANTHER" id="PTHR12652:SF50">
    <property type="entry name" value="PEROXIN 11"/>
    <property type="match status" value="1"/>
</dbReference>
<dbReference type="STRING" id="1890364.A0A2P6NI11"/>
<evidence type="ECO:0000256" key="5">
    <source>
        <dbReference type="SAM" id="Phobius"/>
    </source>
</evidence>
<dbReference type="EMBL" id="MDYQ01000080">
    <property type="protein sequence ID" value="PRP83577.1"/>
    <property type="molecule type" value="Genomic_DNA"/>
</dbReference>
<evidence type="ECO:0000256" key="1">
    <source>
        <dbReference type="ARBA" id="ARBA00022593"/>
    </source>
</evidence>
<comment type="caution">
    <text evidence="6">The sequence shown here is derived from an EMBL/GenBank/DDBJ whole genome shotgun (WGS) entry which is preliminary data.</text>
</comment>
<evidence type="ECO:0000313" key="6">
    <source>
        <dbReference type="EMBL" id="PRP83577.1"/>
    </source>
</evidence>
<evidence type="ECO:0000256" key="2">
    <source>
        <dbReference type="ARBA" id="ARBA00023136"/>
    </source>
</evidence>
<protein>
    <recommendedName>
        <fullName evidence="8">Peroxisomal biogenesis factor 11</fullName>
    </recommendedName>
</protein>
<dbReference type="OrthoDB" id="411017at2759"/>
<evidence type="ECO:0000256" key="4">
    <source>
        <dbReference type="ARBA" id="ARBA00046271"/>
    </source>
</evidence>
<keyword evidence="7" id="KW-1185">Reference proteome</keyword>